<dbReference type="PRINTS" id="PR01964">
    <property type="entry name" value="TNFACTORR13C"/>
</dbReference>
<gene>
    <name evidence="3" type="ORF">HHUSO_G24154</name>
</gene>
<keyword evidence="1" id="KW-0472">Membrane</keyword>
<dbReference type="InterPro" id="IPR043521">
    <property type="entry name" value="TNFR_13C/17"/>
</dbReference>
<feature type="domain" description="BCMA TALL-1 binding" evidence="2">
    <location>
        <begin position="5"/>
        <end position="39"/>
    </location>
</feature>
<accession>A0ABR0YU44</accession>
<protein>
    <submittedName>
        <fullName evidence="3">Tumor necrosis factor receptor superfamily member 17-like isoform X1</fullName>
    </submittedName>
</protein>
<dbReference type="InterPro" id="IPR022338">
    <property type="entry name" value="TNFR_13C"/>
</dbReference>
<dbReference type="EMBL" id="JAHFZB010000023">
    <property type="protein sequence ID" value="KAK6476122.1"/>
    <property type="molecule type" value="Genomic_DNA"/>
</dbReference>
<proteinExistence type="predicted"/>
<dbReference type="InterPro" id="IPR015337">
    <property type="entry name" value="BCMA_Tall-1-bd"/>
</dbReference>
<keyword evidence="4" id="KW-1185">Reference proteome</keyword>
<dbReference type="PANTHER" id="PTHR20437:SF3">
    <property type="entry name" value="BCMA TALL-1 BINDING DOMAIN-CONTAINING PROTEIN"/>
    <property type="match status" value="1"/>
</dbReference>
<evidence type="ECO:0000313" key="4">
    <source>
        <dbReference type="Proteomes" id="UP001369086"/>
    </source>
</evidence>
<dbReference type="Gene3D" id="4.10.1290.10">
    <property type="entry name" value="Tumor necrosis factor receptor superfamily"/>
    <property type="match status" value="1"/>
</dbReference>
<comment type="caution">
    <text evidence="3">The sequence shown here is derived from an EMBL/GenBank/DDBJ whole genome shotgun (WGS) entry which is preliminary data.</text>
</comment>
<dbReference type="PANTHER" id="PTHR20437">
    <property type="entry name" value="TUMOR NECROSIS FACTOR RECEPTOR SUBFAMILY MEMBER 13/17"/>
    <property type="match status" value="1"/>
</dbReference>
<evidence type="ECO:0000313" key="3">
    <source>
        <dbReference type="EMBL" id="KAK6476122.1"/>
    </source>
</evidence>
<keyword evidence="1" id="KW-1133">Transmembrane helix</keyword>
<sequence>MANNCSPNEYFDFLLQTCKRCFLRCSKAPPPACRAYCSKPDPEKSELETAVNELGQGVWIMIWVAVFLVAMVFSVTLLLRVFQKNKSRQDFYKNTEADKQKRAAVGSEGDSLFRVTMETGPPARKFGAVEAPALGEVIVTRNEANPHDGDITAPYPSCLPVPATEEGATILVTTKTAQFCSCALDSTGGTVLGVWGSIFTA</sequence>
<keyword evidence="1" id="KW-0812">Transmembrane</keyword>
<evidence type="ECO:0000256" key="1">
    <source>
        <dbReference type="SAM" id="Phobius"/>
    </source>
</evidence>
<name>A0ABR0YU44_HUSHU</name>
<dbReference type="SUPFAM" id="SSF57586">
    <property type="entry name" value="TNF receptor-like"/>
    <property type="match status" value="1"/>
</dbReference>
<dbReference type="Proteomes" id="UP001369086">
    <property type="component" value="Unassembled WGS sequence"/>
</dbReference>
<dbReference type="Pfam" id="PF09257">
    <property type="entry name" value="BCMA-Tall_bind"/>
    <property type="match status" value="1"/>
</dbReference>
<organism evidence="3 4">
    <name type="scientific">Huso huso</name>
    <name type="common">Beluga</name>
    <name type="synonym">Acipenser huso</name>
    <dbReference type="NCBI Taxonomy" id="61971"/>
    <lineage>
        <taxon>Eukaryota</taxon>
        <taxon>Metazoa</taxon>
        <taxon>Chordata</taxon>
        <taxon>Craniata</taxon>
        <taxon>Vertebrata</taxon>
        <taxon>Euteleostomi</taxon>
        <taxon>Actinopterygii</taxon>
        <taxon>Chondrostei</taxon>
        <taxon>Acipenseriformes</taxon>
        <taxon>Acipenseridae</taxon>
        <taxon>Huso</taxon>
    </lineage>
</organism>
<feature type="transmembrane region" description="Helical" evidence="1">
    <location>
        <begin position="58"/>
        <end position="79"/>
    </location>
</feature>
<evidence type="ECO:0000259" key="2">
    <source>
        <dbReference type="Pfam" id="PF09257"/>
    </source>
</evidence>
<reference evidence="3 4" key="1">
    <citation type="submission" date="2021-05" db="EMBL/GenBank/DDBJ databases">
        <authorList>
            <person name="Zahm M."/>
            <person name="Klopp C."/>
            <person name="Cabau C."/>
            <person name="Kuhl H."/>
            <person name="Suciu R."/>
            <person name="Ciorpac M."/>
            <person name="Holostenco D."/>
            <person name="Gessner J."/>
            <person name="Wuertz S."/>
            <person name="Hohne C."/>
            <person name="Stock M."/>
            <person name="Gislard M."/>
            <person name="Lluch J."/>
            <person name="Milhes M."/>
            <person name="Lampietro C."/>
            <person name="Lopez Roques C."/>
            <person name="Donnadieu C."/>
            <person name="Du K."/>
            <person name="Schartl M."/>
            <person name="Guiguen Y."/>
        </authorList>
    </citation>
    <scope>NUCLEOTIDE SEQUENCE [LARGE SCALE GENOMIC DNA]</scope>
    <source>
        <strain evidence="3">Hh-F2</strain>
        <tissue evidence="3">Blood</tissue>
    </source>
</reference>